<accession>A0A9I9E3T2</accession>
<feature type="region of interest" description="Disordered" evidence="1">
    <location>
        <begin position="1"/>
        <end position="34"/>
    </location>
</feature>
<evidence type="ECO:0000313" key="2">
    <source>
        <dbReference type="EnsemblPlants" id="MELO3C028257.2.1"/>
    </source>
</evidence>
<organism evidence="2">
    <name type="scientific">Cucumis melo</name>
    <name type="common">Muskmelon</name>
    <dbReference type="NCBI Taxonomy" id="3656"/>
    <lineage>
        <taxon>Eukaryota</taxon>
        <taxon>Viridiplantae</taxon>
        <taxon>Streptophyta</taxon>
        <taxon>Embryophyta</taxon>
        <taxon>Tracheophyta</taxon>
        <taxon>Spermatophyta</taxon>
        <taxon>Magnoliopsida</taxon>
        <taxon>eudicotyledons</taxon>
        <taxon>Gunneridae</taxon>
        <taxon>Pentapetalae</taxon>
        <taxon>rosids</taxon>
        <taxon>fabids</taxon>
        <taxon>Cucurbitales</taxon>
        <taxon>Cucurbitaceae</taxon>
        <taxon>Benincaseae</taxon>
        <taxon>Cucumis</taxon>
    </lineage>
</organism>
<feature type="compositionally biased region" description="Basic and acidic residues" evidence="1">
    <location>
        <begin position="1"/>
        <end position="23"/>
    </location>
</feature>
<proteinExistence type="predicted"/>
<sequence length="56" mass="7015">METERRRDMVAETKAEERKRPERCGGVGRVETERRSERMVAAAVRFRRRRRRRWRR</sequence>
<dbReference type="Gramene" id="MELO3C028257.2.1">
    <property type="protein sequence ID" value="MELO3C028257.2.1"/>
    <property type="gene ID" value="MELO3C028257.2"/>
</dbReference>
<reference evidence="2" key="1">
    <citation type="submission" date="2023-03" db="UniProtKB">
        <authorList>
            <consortium name="EnsemblPlants"/>
        </authorList>
    </citation>
    <scope>IDENTIFICATION</scope>
</reference>
<dbReference type="EnsemblPlants" id="MELO3C028257.2.1">
    <property type="protein sequence ID" value="MELO3C028257.2.1"/>
    <property type="gene ID" value="MELO3C028257.2"/>
</dbReference>
<protein>
    <submittedName>
        <fullName evidence="2">Uncharacterized protein</fullName>
    </submittedName>
</protein>
<evidence type="ECO:0000256" key="1">
    <source>
        <dbReference type="SAM" id="MobiDB-lite"/>
    </source>
</evidence>
<name>A0A9I9E3T2_CUCME</name>
<dbReference type="AlphaFoldDB" id="A0A9I9E3T2"/>